<feature type="region of interest" description="Disordered" evidence="1">
    <location>
        <begin position="34"/>
        <end position="59"/>
    </location>
</feature>
<evidence type="ECO:0000256" key="1">
    <source>
        <dbReference type="SAM" id="MobiDB-lite"/>
    </source>
</evidence>
<dbReference type="EMBL" id="CARXXK010001162">
    <property type="protein sequence ID" value="CAI6374130.1"/>
    <property type="molecule type" value="Genomic_DNA"/>
</dbReference>
<dbReference type="AlphaFoldDB" id="A0AAV0XZZ5"/>
<organism evidence="2 3">
    <name type="scientific">Macrosiphum euphorbiae</name>
    <name type="common">potato aphid</name>
    <dbReference type="NCBI Taxonomy" id="13131"/>
    <lineage>
        <taxon>Eukaryota</taxon>
        <taxon>Metazoa</taxon>
        <taxon>Ecdysozoa</taxon>
        <taxon>Arthropoda</taxon>
        <taxon>Hexapoda</taxon>
        <taxon>Insecta</taxon>
        <taxon>Pterygota</taxon>
        <taxon>Neoptera</taxon>
        <taxon>Paraneoptera</taxon>
        <taxon>Hemiptera</taxon>
        <taxon>Sternorrhyncha</taxon>
        <taxon>Aphidomorpha</taxon>
        <taxon>Aphidoidea</taxon>
        <taxon>Aphididae</taxon>
        <taxon>Macrosiphini</taxon>
        <taxon>Macrosiphum</taxon>
    </lineage>
</organism>
<reference evidence="2 3" key="1">
    <citation type="submission" date="2023-01" db="EMBL/GenBank/DDBJ databases">
        <authorList>
            <person name="Whitehead M."/>
        </authorList>
    </citation>
    <scope>NUCLEOTIDE SEQUENCE [LARGE SCALE GENOMIC DNA]</scope>
</reference>
<accession>A0AAV0XZZ5</accession>
<protein>
    <submittedName>
        <fullName evidence="2">Uncharacterized protein</fullName>
    </submittedName>
</protein>
<dbReference type="Proteomes" id="UP001160148">
    <property type="component" value="Unassembled WGS sequence"/>
</dbReference>
<evidence type="ECO:0000313" key="3">
    <source>
        <dbReference type="Proteomes" id="UP001160148"/>
    </source>
</evidence>
<proteinExistence type="predicted"/>
<feature type="non-terminal residue" evidence="2">
    <location>
        <position position="59"/>
    </location>
</feature>
<keyword evidence="3" id="KW-1185">Reference proteome</keyword>
<feature type="compositionally biased region" description="Polar residues" evidence="1">
    <location>
        <begin position="39"/>
        <end position="59"/>
    </location>
</feature>
<name>A0AAV0XZZ5_9HEMI</name>
<gene>
    <name evidence="2" type="ORF">MEUPH1_LOCUS27783</name>
</gene>
<evidence type="ECO:0000313" key="2">
    <source>
        <dbReference type="EMBL" id="CAI6374130.1"/>
    </source>
</evidence>
<comment type="caution">
    <text evidence="2">The sequence shown here is derived from an EMBL/GenBank/DDBJ whole genome shotgun (WGS) entry which is preliminary data.</text>
</comment>
<sequence>MQSERTLRRKIKKELDSLQMLHSNSDSIEVEKIADTSHDTPSISTSDLSQTTQTVTIGC</sequence>